<name>A0A7Z7J026_XANCH</name>
<comment type="caution">
    <text evidence="1">The sequence shown here is derived from an EMBL/GenBank/DDBJ whole genome shotgun (WGS) entry which is preliminary data.</text>
</comment>
<protein>
    <submittedName>
        <fullName evidence="1">Uncharacterized protein</fullName>
    </submittedName>
</protein>
<dbReference type="Proteomes" id="UP000234345">
    <property type="component" value="Unassembled WGS sequence"/>
</dbReference>
<evidence type="ECO:0000313" key="2">
    <source>
        <dbReference type="Proteomes" id="UP000234345"/>
    </source>
</evidence>
<dbReference type="EMBL" id="OCZC01000069">
    <property type="protein sequence ID" value="SOO24803.1"/>
    <property type="molecule type" value="Genomic_DNA"/>
</dbReference>
<sequence>MNQNVCIFDISNSEICWQSFGYWEIGVNPLTKRSN</sequence>
<dbReference type="AlphaFoldDB" id="A0A7Z7J026"/>
<evidence type="ECO:0000313" key="1">
    <source>
        <dbReference type="EMBL" id="SOO24803.1"/>
    </source>
</evidence>
<proteinExistence type="predicted"/>
<gene>
    <name evidence="1" type="ORF">XFF6991_420020</name>
</gene>
<accession>A0A7Z7J026</accession>
<organism evidence="1 2">
    <name type="scientific">Xanthomonas campestris pv. phaseoli</name>
    <dbReference type="NCBI Taxonomy" id="317013"/>
    <lineage>
        <taxon>Bacteria</taxon>
        <taxon>Pseudomonadati</taxon>
        <taxon>Pseudomonadota</taxon>
        <taxon>Gammaproteobacteria</taxon>
        <taxon>Lysobacterales</taxon>
        <taxon>Lysobacteraceae</taxon>
        <taxon>Xanthomonas</taxon>
    </lineage>
</organism>
<reference evidence="1 2" key="1">
    <citation type="submission" date="2017-10" db="EMBL/GenBank/DDBJ databases">
        <authorList>
            <person name="Regsiter A."/>
            <person name="William W."/>
        </authorList>
    </citation>
    <scope>NUCLEOTIDE SEQUENCE [LARGE SCALE GENOMIC DNA]</scope>
    <source>
        <strain evidence="1 2">CFBP6991</strain>
    </source>
</reference>